<proteinExistence type="inferred from homology"/>
<dbReference type="KEGG" id="slaa:EUU25_03330"/>
<dbReference type="Gene3D" id="1.10.1740.10">
    <property type="match status" value="1"/>
</dbReference>
<evidence type="ECO:0000256" key="1">
    <source>
        <dbReference type="ARBA" id="ARBA00005094"/>
    </source>
</evidence>
<evidence type="ECO:0000256" key="5">
    <source>
        <dbReference type="ARBA" id="ARBA00023002"/>
    </source>
</evidence>
<evidence type="ECO:0000256" key="6">
    <source>
        <dbReference type="ARBA" id="ARBA00023211"/>
    </source>
</evidence>
<feature type="binding site" evidence="9">
    <location>
        <position position="122"/>
    </location>
    <ligand>
        <name>NADPH</name>
        <dbReference type="ChEBI" id="CHEBI:57783"/>
    </ligand>
</feature>
<reference evidence="14" key="1">
    <citation type="submission" date="2019-01" db="EMBL/GenBank/DDBJ databases">
        <title>Sphingorhabdus lacus sp.nov., isolated from an oligotrophic freshwater lake.</title>
        <authorList>
            <person name="Park M."/>
        </authorList>
    </citation>
    <scope>NUCLEOTIDE SEQUENCE [LARGE SCALE GENOMIC DNA]</scope>
    <source>
        <strain evidence="14">IMCC1753</strain>
    </source>
</reference>
<keyword evidence="14" id="KW-1185">Reference proteome</keyword>
<feature type="binding site" evidence="9">
    <location>
        <position position="150"/>
    </location>
    <ligand>
        <name>Mn(2+)</name>
        <dbReference type="ChEBI" id="CHEBI:29035"/>
    </ligand>
</feature>
<dbReference type="InterPro" id="IPR036169">
    <property type="entry name" value="DXPR_C_sf"/>
</dbReference>
<feature type="domain" description="DXP reductoisomerase C-terminal" evidence="12">
    <location>
        <begin position="259"/>
        <end position="376"/>
    </location>
</feature>
<feature type="binding site" evidence="9">
    <location>
        <position position="219"/>
    </location>
    <ligand>
        <name>1-deoxy-D-xylulose 5-phosphate</name>
        <dbReference type="ChEBI" id="CHEBI:57792"/>
    </ligand>
</feature>
<evidence type="ECO:0000259" key="11">
    <source>
        <dbReference type="Pfam" id="PF08436"/>
    </source>
</evidence>
<dbReference type="Pfam" id="PF08436">
    <property type="entry name" value="DXP_redisom_C"/>
    <property type="match status" value="1"/>
</dbReference>
<dbReference type="GO" id="GO:0030604">
    <property type="term" value="F:1-deoxy-D-xylulose-5-phosphate reductoisomerase activity"/>
    <property type="evidence" value="ECO:0007669"/>
    <property type="project" value="UniProtKB-UniRule"/>
</dbReference>
<feature type="binding site" evidence="9">
    <location>
        <position position="203"/>
    </location>
    <ligand>
        <name>NADPH</name>
        <dbReference type="ChEBI" id="CHEBI:57783"/>
    </ligand>
</feature>
<feature type="domain" description="1-deoxy-D-xylulose 5-phosphate reductoisomerase N-terminal" evidence="10">
    <location>
        <begin position="5"/>
        <end position="130"/>
    </location>
</feature>
<feature type="binding site" evidence="9">
    <location>
        <position position="216"/>
    </location>
    <ligand>
        <name>1-deoxy-D-xylulose 5-phosphate</name>
        <dbReference type="ChEBI" id="CHEBI:57792"/>
    </ligand>
</feature>
<evidence type="ECO:0000256" key="4">
    <source>
        <dbReference type="ARBA" id="ARBA00022857"/>
    </source>
</evidence>
<feature type="binding site" evidence="9">
    <location>
        <position position="14"/>
    </location>
    <ligand>
        <name>NADPH</name>
        <dbReference type="ChEBI" id="CHEBI:57783"/>
    </ligand>
</feature>
<dbReference type="InterPro" id="IPR036291">
    <property type="entry name" value="NAD(P)-bd_dom_sf"/>
</dbReference>
<dbReference type="SUPFAM" id="SSF69055">
    <property type="entry name" value="1-deoxy-D-xylulose-5-phosphate reductoisomerase, C-terminal domain"/>
    <property type="match status" value="1"/>
</dbReference>
<dbReference type="InterPro" id="IPR026877">
    <property type="entry name" value="DXPR_C"/>
</dbReference>
<dbReference type="NCBIfam" id="TIGR00243">
    <property type="entry name" value="Dxr"/>
    <property type="match status" value="1"/>
</dbReference>
<feature type="domain" description="1-deoxy-D-xylulose 5-phosphate reductoisomerase C-terminal" evidence="11">
    <location>
        <begin position="144"/>
        <end position="227"/>
    </location>
</feature>
<feature type="binding site" evidence="9">
    <location>
        <position position="219"/>
    </location>
    <ligand>
        <name>Mn(2+)</name>
        <dbReference type="ChEBI" id="CHEBI:29035"/>
    </ligand>
</feature>
<dbReference type="AlphaFoldDB" id="A0A6I6L252"/>
<feature type="binding site" evidence="9">
    <location>
        <position position="11"/>
    </location>
    <ligand>
        <name>NADPH</name>
        <dbReference type="ChEBI" id="CHEBI:57783"/>
    </ligand>
</feature>
<organism evidence="13 14">
    <name type="scientific">Sphingorhabdus lacus</name>
    <dbReference type="NCBI Taxonomy" id="392610"/>
    <lineage>
        <taxon>Bacteria</taxon>
        <taxon>Pseudomonadati</taxon>
        <taxon>Pseudomonadota</taxon>
        <taxon>Alphaproteobacteria</taxon>
        <taxon>Sphingomonadales</taxon>
        <taxon>Sphingomonadaceae</taxon>
        <taxon>Sphingorhabdus</taxon>
    </lineage>
</organism>
<dbReference type="NCBIfam" id="NF009114">
    <property type="entry name" value="PRK12464.1"/>
    <property type="match status" value="1"/>
</dbReference>
<feature type="binding site" evidence="9">
    <location>
        <position position="174"/>
    </location>
    <ligand>
        <name>1-deoxy-D-xylulose 5-phosphate</name>
        <dbReference type="ChEBI" id="CHEBI:57792"/>
    </ligand>
</feature>
<evidence type="ECO:0000259" key="10">
    <source>
        <dbReference type="Pfam" id="PF02670"/>
    </source>
</evidence>
<comment type="similarity">
    <text evidence="2 9">Belongs to the DXR family.</text>
</comment>
<dbReference type="SUPFAM" id="SSF55347">
    <property type="entry name" value="Glyceraldehyde-3-phosphate dehydrogenase-like, C-terminal domain"/>
    <property type="match status" value="1"/>
</dbReference>
<keyword evidence="6 9" id="KW-0464">Manganese</keyword>
<feature type="binding site" evidence="9">
    <location>
        <position position="149"/>
    </location>
    <ligand>
        <name>1-deoxy-D-xylulose 5-phosphate</name>
        <dbReference type="ChEBI" id="CHEBI:57792"/>
    </ligand>
</feature>
<feature type="binding site" evidence="9">
    <location>
        <position position="12"/>
    </location>
    <ligand>
        <name>NADPH</name>
        <dbReference type="ChEBI" id="CHEBI:57783"/>
    </ligand>
</feature>
<dbReference type="InterPro" id="IPR013644">
    <property type="entry name" value="DXP_reductoisomerase_C"/>
</dbReference>
<feature type="binding site" evidence="9">
    <location>
        <position position="13"/>
    </location>
    <ligand>
        <name>NADPH</name>
        <dbReference type="ChEBI" id="CHEBI:57783"/>
    </ligand>
</feature>
<keyword evidence="9" id="KW-0460">Magnesium</keyword>
<comment type="cofactor">
    <cofactor evidence="9">
        <name>Mg(2+)</name>
        <dbReference type="ChEBI" id="CHEBI:18420"/>
    </cofactor>
    <cofactor evidence="9">
        <name>Mn(2+)</name>
        <dbReference type="ChEBI" id="CHEBI:29035"/>
    </cofactor>
</comment>
<keyword evidence="4 9" id="KW-0521">NADP</keyword>
<feature type="binding site" evidence="9">
    <location>
        <position position="197"/>
    </location>
    <ligand>
        <name>1-deoxy-D-xylulose 5-phosphate</name>
        <dbReference type="ChEBI" id="CHEBI:57792"/>
    </ligand>
</feature>
<dbReference type="EC" id="1.1.1.267" evidence="9"/>
<dbReference type="PANTHER" id="PTHR30525">
    <property type="entry name" value="1-DEOXY-D-XYLULOSE 5-PHOSPHATE REDUCTOISOMERASE"/>
    <property type="match status" value="1"/>
</dbReference>
<feature type="binding site" evidence="9">
    <location>
        <position position="39"/>
    </location>
    <ligand>
        <name>NADPH</name>
        <dbReference type="ChEBI" id="CHEBI:57783"/>
    </ligand>
</feature>
<sequence length="388" mass="41035">MTRSISIFGATGSVGLSTLDLVRQHRDSFRVVALTANGNAAKLAALAQEFDADLAVVAEEEAYPALKSALAGTRTEAAAGADALVAAAQRDVDWTMASIVGCAGLPPTMAAIEQGRTVALANKEALVSAGDLMMAAVERSGATLLPVDSEHNAIFQCLAGGKLEHVRKITLTASGGPFRSLSYDAMRHVTPAQAVAHPNWDMGAKISVDSATMMNKGLELIEAYHLFPVGLDRLDILVHPQSVIHSMVEYQDCSTLAQLGSPDMRIPIASALAWPERIATNCQPLDLATIGQLTFEAPDLVRFPALRLARAAIGEGGAKPAILNAANEVAVAAFLKEQIAFLDIVTLVEQTMTTYVPASPVSLDDLFSIDAEARRYAQEQLEKVAYGS</sequence>
<dbReference type="GO" id="GO:0070402">
    <property type="term" value="F:NADPH binding"/>
    <property type="evidence" value="ECO:0007669"/>
    <property type="project" value="InterPro"/>
</dbReference>
<dbReference type="UniPathway" id="UPA00056">
    <property type="reaction ID" value="UER00092"/>
</dbReference>
<dbReference type="RefSeq" id="WP_158898271.1">
    <property type="nucleotide sequence ID" value="NZ_CP035733.1"/>
</dbReference>
<gene>
    <name evidence="9" type="primary">dxr</name>
    <name evidence="13" type="ORF">EUU25_03330</name>
</gene>
<evidence type="ECO:0000313" key="14">
    <source>
        <dbReference type="Proteomes" id="UP000428803"/>
    </source>
</evidence>
<feature type="binding site" evidence="9">
    <location>
        <position position="215"/>
    </location>
    <ligand>
        <name>1-deoxy-D-xylulose 5-phosphate</name>
        <dbReference type="ChEBI" id="CHEBI:57792"/>
    </ligand>
</feature>
<accession>A0A6I6L252</accession>
<keyword evidence="3 9" id="KW-0479">Metal-binding</keyword>
<dbReference type="GO" id="GO:0016853">
    <property type="term" value="F:isomerase activity"/>
    <property type="evidence" value="ECO:0007669"/>
    <property type="project" value="UniProtKB-KW"/>
</dbReference>
<feature type="binding site" evidence="9">
    <location>
        <position position="123"/>
    </location>
    <ligand>
        <name>1-deoxy-D-xylulose 5-phosphate</name>
        <dbReference type="ChEBI" id="CHEBI:57792"/>
    </ligand>
</feature>
<dbReference type="GO" id="GO:0051484">
    <property type="term" value="P:isopentenyl diphosphate biosynthetic process, methylerythritol 4-phosphate pathway involved in terpenoid biosynthetic process"/>
    <property type="evidence" value="ECO:0007669"/>
    <property type="project" value="TreeGrafter"/>
</dbReference>
<dbReference type="InterPro" id="IPR003821">
    <property type="entry name" value="DXP_reductoisomerase"/>
</dbReference>
<dbReference type="Pfam" id="PF13288">
    <property type="entry name" value="DXPR_C"/>
    <property type="match status" value="1"/>
</dbReference>
<dbReference type="PIRSF" id="PIRSF006205">
    <property type="entry name" value="Dxp_reductismrs"/>
    <property type="match status" value="1"/>
</dbReference>
<comment type="catalytic activity">
    <reaction evidence="8">
        <text>2-C-methyl-D-erythritol 4-phosphate + NADP(+) = 1-deoxy-D-xylulose 5-phosphate + NADPH + H(+)</text>
        <dbReference type="Rhea" id="RHEA:13717"/>
        <dbReference type="ChEBI" id="CHEBI:15378"/>
        <dbReference type="ChEBI" id="CHEBI:57783"/>
        <dbReference type="ChEBI" id="CHEBI:57792"/>
        <dbReference type="ChEBI" id="CHEBI:58262"/>
        <dbReference type="ChEBI" id="CHEBI:58349"/>
        <dbReference type="EC" id="1.1.1.267"/>
    </reaction>
    <physiologicalReaction direction="right-to-left" evidence="8">
        <dbReference type="Rhea" id="RHEA:13719"/>
    </physiologicalReaction>
</comment>
<dbReference type="Proteomes" id="UP000428803">
    <property type="component" value="Chromosome"/>
</dbReference>
<evidence type="ECO:0000256" key="3">
    <source>
        <dbReference type="ARBA" id="ARBA00022723"/>
    </source>
</evidence>
<dbReference type="GO" id="GO:0030145">
    <property type="term" value="F:manganese ion binding"/>
    <property type="evidence" value="ECO:0007669"/>
    <property type="project" value="TreeGrafter"/>
</dbReference>
<protein>
    <recommendedName>
        <fullName evidence="9">1-deoxy-D-xylulose 5-phosphate reductoisomerase</fullName>
        <shortName evidence="9">DXP reductoisomerase</shortName>
        <ecNumber evidence="9">1.1.1.267</ecNumber>
    </recommendedName>
    <alternativeName>
        <fullName evidence="9">1-deoxyxylulose-5-phosphate reductoisomerase</fullName>
    </alternativeName>
    <alternativeName>
        <fullName evidence="9">2-C-methyl-D-erythritol 4-phosphate synthase</fullName>
    </alternativeName>
</protein>
<keyword evidence="13" id="KW-0413">Isomerase</keyword>
<evidence type="ECO:0000259" key="12">
    <source>
        <dbReference type="Pfam" id="PF13288"/>
    </source>
</evidence>
<comment type="function">
    <text evidence="9">Catalyzes the NADPH-dependent rearrangement and reduction of 1-deoxy-D-xylulose-5-phosphate (DXP) to 2-C-methyl-D-erythritol 4-phosphate (MEP).</text>
</comment>
<keyword evidence="5 9" id="KW-0560">Oxidoreductase</keyword>
<evidence type="ECO:0000256" key="2">
    <source>
        <dbReference type="ARBA" id="ARBA00006825"/>
    </source>
</evidence>
<dbReference type="HAMAP" id="MF_00183">
    <property type="entry name" value="DXP_reductoisom"/>
    <property type="match status" value="1"/>
</dbReference>
<comment type="caution">
    <text evidence="9">Lacks conserved residue(s) required for the propagation of feature annotation.</text>
</comment>
<dbReference type="FunFam" id="3.40.50.720:FF:000045">
    <property type="entry name" value="1-deoxy-D-xylulose 5-phosphate reductoisomerase"/>
    <property type="match status" value="1"/>
</dbReference>
<feature type="binding site" evidence="9">
    <location>
        <position position="148"/>
    </location>
    <ligand>
        <name>Mn(2+)</name>
        <dbReference type="ChEBI" id="CHEBI:29035"/>
    </ligand>
</feature>
<dbReference type="InterPro" id="IPR013512">
    <property type="entry name" value="DXP_reductoisomerase_N"/>
</dbReference>
<keyword evidence="7 9" id="KW-0414">Isoprene biosynthesis</keyword>
<dbReference type="Pfam" id="PF02670">
    <property type="entry name" value="DXP_reductoisom"/>
    <property type="match status" value="1"/>
</dbReference>
<feature type="binding site" evidence="9">
    <location>
        <position position="150"/>
    </location>
    <ligand>
        <name>1-deoxy-D-xylulose 5-phosphate</name>
        <dbReference type="ChEBI" id="CHEBI:57792"/>
    </ligand>
</feature>
<comment type="pathway">
    <text evidence="1 9">Isoprenoid biosynthesis; isopentenyl diphosphate biosynthesis via DXP pathway; isopentenyl diphosphate from 1-deoxy-D-xylulose 5-phosphate: step 1/6.</text>
</comment>
<evidence type="ECO:0000256" key="8">
    <source>
        <dbReference type="ARBA" id="ARBA00048543"/>
    </source>
</evidence>
<dbReference type="SUPFAM" id="SSF51735">
    <property type="entry name" value="NAD(P)-binding Rossmann-fold domains"/>
    <property type="match status" value="1"/>
</dbReference>
<dbReference type="Gene3D" id="3.40.50.720">
    <property type="entry name" value="NAD(P)-binding Rossmann-like Domain"/>
    <property type="match status" value="1"/>
</dbReference>
<dbReference type="OrthoDB" id="9806546at2"/>
<dbReference type="PANTHER" id="PTHR30525:SF0">
    <property type="entry name" value="1-DEOXY-D-XYLULOSE 5-PHOSPHATE REDUCTOISOMERASE, CHLOROPLASTIC"/>
    <property type="match status" value="1"/>
</dbReference>
<dbReference type="EMBL" id="CP035733">
    <property type="protein sequence ID" value="QGY79730.1"/>
    <property type="molecule type" value="Genomic_DNA"/>
</dbReference>
<evidence type="ECO:0000256" key="7">
    <source>
        <dbReference type="ARBA" id="ARBA00023229"/>
    </source>
</evidence>
<name>A0A6I6L252_9SPHN</name>
<evidence type="ECO:0000313" key="13">
    <source>
        <dbReference type="EMBL" id="QGY79730.1"/>
    </source>
</evidence>
<feature type="binding site" evidence="9">
    <location>
        <position position="210"/>
    </location>
    <ligand>
        <name>1-deoxy-D-xylulose 5-phosphate</name>
        <dbReference type="ChEBI" id="CHEBI:57792"/>
    </ligand>
</feature>
<evidence type="ECO:0000256" key="9">
    <source>
        <dbReference type="HAMAP-Rule" id="MF_00183"/>
    </source>
</evidence>
<feature type="binding site" evidence="9">
    <location>
        <position position="124"/>
    </location>
    <ligand>
        <name>NADPH</name>
        <dbReference type="ChEBI" id="CHEBI:57783"/>
    </ligand>
</feature>